<evidence type="ECO:0000259" key="2">
    <source>
        <dbReference type="Pfam" id="PF13205"/>
    </source>
</evidence>
<accession>A0ABN6FFG1</accession>
<feature type="domain" description="N,N-dimethylformamidase beta subunit-like C-terminal" evidence="4">
    <location>
        <begin position="118"/>
        <end position="522"/>
    </location>
</feature>
<dbReference type="InterPro" id="IPR014756">
    <property type="entry name" value="Ig_E-set"/>
</dbReference>
<organism evidence="5 6">
    <name type="scientific">Sinomonas cyclohexanicum</name>
    <name type="common">Corynebacterium cyclohexanicum</name>
    <dbReference type="NCBI Taxonomy" id="322009"/>
    <lineage>
        <taxon>Bacteria</taxon>
        <taxon>Bacillati</taxon>
        <taxon>Actinomycetota</taxon>
        <taxon>Actinomycetes</taxon>
        <taxon>Micrococcales</taxon>
        <taxon>Micrococcaceae</taxon>
        <taxon>Sinomonas</taxon>
    </lineage>
</organism>
<keyword evidence="6" id="KW-1185">Reference proteome</keyword>
<dbReference type="Gene3D" id="2.60.40.1220">
    <property type="match status" value="4"/>
</dbReference>
<feature type="domain" description="DUF4082" evidence="3">
    <location>
        <begin position="1156"/>
        <end position="1301"/>
    </location>
</feature>
<protein>
    <recommendedName>
        <fullName evidence="7">Ig-like domain-containing protein</fullName>
    </recommendedName>
</protein>
<feature type="domain" description="SbsA Ig-like" evidence="2">
    <location>
        <begin position="940"/>
        <end position="1038"/>
    </location>
</feature>
<evidence type="ECO:0000259" key="3">
    <source>
        <dbReference type="Pfam" id="PF13313"/>
    </source>
</evidence>
<keyword evidence="1" id="KW-0732">Signal</keyword>
<dbReference type="InterPro" id="IPR025141">
    <property type="entry name" value="DUF4082"/>
</dbReference>
<dbReference type="InterPro" id="IPR014755">
    <property type="entry name" value="Cu-Rt/internalin_Ig-like"/>
</dbReference>
<dbReference type="InterPro" id="IPR046540">
    <property type="entry name" value="DMFA2_C"/>
</dbReference>
<gene>
    <name evidence="5" type="ORF">SCMU_13200</name>
</gene>
<feature type="domain" description="SbsA Ig-like" evidence="2">
    <location>
        <begin position="1044"/>
        <end position="1141"/>
    </location>
</feature>
<dbReference type="Pfam" id="PF13205">
    <property type="entry name" value="Big_5"/>
    <property type="match status" value="4"/>
</dbReference>
<dbReference type="InterPro" id="IPR032812">
    <property type="entry name" value="SbsA_Ig"/>
</dbReference>
<name>A0ABN6FFG1_SINCY</name>
<feature type="domain" description="DUF4082" evidence="3">
    <location>
        <begin position="670"/>
        <end position="825"/>
    </location>
</feature>
<dbReference type="RefSeq" id="WP_229232218.1">
    <property type="nucleotide sequence ID" value="NZ_AP024525.1"/>
</dbReference>
<evidence type="ECO:0000259" key="4">
    <source>
        <dbReference type="Pfam" id="PF20254"/>
    </source>
</evidence>
<evidence type="ECO:0008006" key="7">
    <source>
        <dbReference type="Google" id="ProtNLM"/>
    </source>
</evidence>
<feature type="domain" description="SbsA Ig-like" evidence="2">
    <location>
        <begin position="837"/>
        <end position="934"/>
    </location>
</feature>
<evidence type="ECO:0000256" key="1">
    <source>
        <dbReference type="ARBA" id="ARBA00022729"/>
    </source>
</evidence>
<evidence type="ECO:0000313" key="6">
    <source>
        <dbReference type="Proteomes" id="UP001319861"/>
    </source>
</evidence>
<sequence>MAQSAAMRPTHRAARTPLWHAARRAVSLAVPALLVTAVLVGIPPVTTAAPAQAAVNPCSPVVSAVACENTQAGDPQSDWMISGVGDATIQGYATQMSVNVGETVQFKVNTTAKAYHFDVLRLGYYQGNGARKVAGNLLPSATLPQTQPACQTFSDTGLIDCGNWAVSASWTVPSTAVSGVYLAHLVRNDTGGSSWITFVVRNDASKSSILFQTSDETWQAYNSYGGNSLYQCTVACPPGNPAAYKGAFKVSYNRPFHTALDDSGHSWITSAEIPMIRFMEANGYDMSYQAGLDTATRGSLLLNHQVFVTSGHDEYVSFDQRATIESARDKGVSIAMFTGNELFWRTRWEASQAGPSTAGRTLVCYKDTHFNSPTDPVTWTGTYADPRFGTSGGAGNPQNALTGQFFNVNSGTTDITVPAQFAKLRLWRNTAVAGLTGSQTATLGAGLGTLGYEWDIDADNGFRPAGLFDLSSTVYGSAQVFTDYGSNTVNNQTATHSLTEYRAASGALVFGAGTVQWSWGLDGFTTGKGPDPTMQQATVNLFADMGAQPATLLAGLVATTASGDSTPPSSAITSPSAGTALGDGTAVTVKGTASDAGGGVVAGVEVSTDGGTTWHPASGTTAWTYSWIAHGNPSTTIRSRAVDDSGNLEAPGPGVSVSTSCPCSLFGTAAKPAAADAGDPSAVEVGAQFYSDVAGTVTGVRFYKAGTNTGTHLGNLWTASGTKLASVTFTGETASGWQAATFSQPVSVSAGTRYVISYYAPKGHYAQTTGYFYNNPSPPPAGSGSVDAPPLHFTRSVPGSPNGFYAYSSSSTFPNQIYDAEYYWVDPVFSPGANPVPAVTQTTPAPGVTGVAVGIAPSATFNQPVTAGSVTFTLKDATGASVAGSTALSGTPTTATFTPSSALAYSTQYTATVSGATNSTGQTMASPYSWSFTTAAPPPAPAVTTVSPTSGATGIPVSTAPSATFNQAVTAPSVTFTLKDGTGANVTGSTSLSADATTATFTPSSALSYNMTYTATVSGATNSTGQTMSSPYSWSFTTAAAPPAPNVSSANPAPGATGVSVGSPVSATFSQDVSPSSIQFALKDPSGASVTGTVSYSSATTTVTFTPSASLANNTQYTATLSGATNGTGQTMSPYSWSFTTVAAYSCPCSVFPAASTPATANSGDANAVELGMKFRTDTAGQITGVRFYKGSQNTGTHVGNLWSANGTKLATVTFGAESASGWQRAYFSAPVAVSANTTYVVSYFAPNGNYSYTANGFATAQGASPITGLANGTDGANGVYAYGTASSFPTGSYNATNYWVDAVFNPGAAAAPVVVAVSPVQGATGVAQSSTVSATFDQAVDSSSASFTLTPSGGTAVAGTTGNVLATGTYSFTPSSPLSPTTTYTASVSGVKSATGQVMASAYSWSFTTGSSGYACPCSLFGPSSVPATVTVNDSNAVELGMQFTSDAAGSVTALRFYKGAQNTGTHVGHLWTSSGTLLASVTFSGETASGWQTATLSSPVAISANITYVVSYYAPNGFYSANGGYFTTSADAPPLHGLQSTASHLNGLYRYGSSGFPTSSYNAANYWVDLVFSAS</sequence>
<dbReference type="Pfam" id="PF13313">
    <property type="entry name" value="DUF4082"/>
    <property type="match status" value="3"/>
</dbReference>
<dbReference type="Pfam" id="PF20254">
    <property type="entry name" value="DMFA2_C"/>
    <property type="match status" value="1"/>
</dbReference>
<dbReference type="SUPFAM" id="SSF81296">
    <property type="entry name" value="E set domains"/>
    <property type="match status" value="1"/>
</dbReference>
<reference evidence="5 6" key="1">
    <citation type="journal article" date="2021" name="J. Biosci. Bioeng.">
        <title>Identification and characterization of a chc gene cluster responsible for the aromatization pathway of cyclohexanecarboxylate degradation in Sinomonas cyclohexanicum ATCC 51369.</title>
        <authorList>
            <person name="Yamamoto T."/>
            <person name="Hasegawa Y."/>
            <person name="Lau P.C.K."/>
            <person name="Iwaki H."/>
        </authorList>
    </citation>
    <scope>NUCLEOTIDE SEQUENCE [LARGE SCALE GENOMIC DNA]</scope>
    <source>
        <strain evidence="5 6">ATCC 51369</strain>
    </source>
</reference>
<dbReference type="Gene3D" id="2.60.40.650">
    <property type="match status" value="1"/>
</dbReference>
<evidence type="ECO:0000313" key="5">
    <source>
        <dbReference type="EMBL" id="BCT75478.1"/>
    </source>
</evidence>
<dbReference type="Proteomes" id="UP001319861">
    <property type="component" value="Chromosome"/>
</dbReference>
<dbReference type="Pfam" id="PF17957">
    <property type="entry name" value="Big_7"/>
    <property type="match status" value="1"/>
</dbReference>
<proteinExistence type="predicted"/>
<dbReference type="EMBL" id="AP024525">
    <property type="protein sequence ID" value="BCT75478.1"/>
    <property type="molecule type" value="Genomic_DNA"/>
</dbReference>
<feature type="domain" description="SbsA Ig-like" evidence="2">
    <location>
        <begin position="1311"/>
        <end position="1410"/>
    </location>
</feature>
<feature type="domain" description="DUF4082" evidence="3">
    <location>
        <begin position="1426"/>
        <end position="1570"/>
    </location>
</feature>